<dbReference type="Gramene" id="OB05G17220.1">
    <property type="protein sequence ID" value="OB05G17220.1"/>
    <property type="gene ID" value="OB05G17220"/>
</dbReference>
<sequence>MEGKGQENAADLGAMISVEGLGGVLRQPEVGVVAIELPPQLVQEPANRGRDDAIVLEANCLGKKRRSAGATAVEGLGGVLRQPEVGVVAIELPPQLVQEPANRGRDDAIVLEANCLGKKRRSAAATACEHPTAIAREAATAAIPEGARRAVDQVLTKMQQLLKHGSGDNAKNMVRPSRNTSDVVAVGEKELEEHMKQATVLPQELKDLHSQQTDAACGKITN</sequence>
<protein>
    <submittedName>
        <fullName evidence="1">Uncharacterized protein</fullName>
    </submittedName>
</protein>
<proteinExistence type="predicted"/>
<keyword evidence="2" id="KW-1185">Reference proteome</keyword>
<dbReference type="Proteomes" id="UP000006038">
    <property type="component" value="Chromosome 5"/>
</dbReference>
<accession>J3M548</accession>
<dbReference type="HOGENOM" id="CLU_1247049_0_0_1"/>
<name>J3M548_ORYBR</name>
<reference evidence="1" key="2">
    <citation type="submission" date="2013-04" db="UniProtKB">
        <authorList>
            <consortium name="EnsemblPlants"/>
        </authorList>
    </citation>
    <scope>IDENTIFICATION</scope>
</reference>
<evidence type="ECO:0000313" key="1">
    <source>
        <dbReference type="EnsemblPlants" id="OB05G17220.1"/>
    </source>
</evidence>
<reference evidence="1" key="1">
    <citation type="journal article" date="2013" name="Nat. Commun.">
        <title>Whole-genome sequencing of Oryza brachyantha reveals mechanisms underlying Oryza genome evolution.</title>
        <authorList>
            <person name="Chen J."/>
            <person name="Huang Q."/>
            <person name="Gao D."/>
            <person name="Wang J."/>
            <person name="Lang Y."/>
            <person name="Liu T."/>
            <person name="Li B."/>
            <person name="Bai Z."/>
            <person name="Luis Goicoechea J."/>
            <person name="Liang C."/>
            <person name="Chen C."/>
            <person name="Zhang W."/>
            <person name="Sun S."/>
            <person name="Liao Y."/>
            <person name="Zhang X."/>
            <person name="Yang L."/>
            <person name="Song C."/>
            <person name="Wang M."/>
            <person name="Shi J."/>
            <person name="Liu G."/>
            <person name="Liu J."/>
            <person name="Zhou H."/>
            <person name="Zhou W."/>
            <person name="Yu Q."/>
            <person name="An N."/>
            <person name="Chen Y."/>
            <person name="Cai Q."/>
            <person name="Wang B."/>
            <person name="Liu B."/>
            <person name="Min J."/>
            <person name="Huang Y."/>
            <person name="Wu H."/>
            <person name="Li Z."/>
            <person name="Zhang Y."/>
            <person name="Yin Y."/>
            <person name="Song W."/>
            <person name="Jiang J."/>
            <person name="Jackson S.A."/>
            <person name="Wing R.A."/>
            <person name="Wang J."/>
            <person name="Chen M."/>
        </authorList>
    </citation>
    <scope>NUCLEOTIDE SEQUENCE [LARGE SCALE GENOMIC DNA]</scope>
    <source>
        <strain evidence="1">cv. IRGC 101232</strain>
    </source>
</reference>
<dbReference type="EnsemblPlants" id="OB05G17220.1">
    <property type="protein sequence ID" value="OB05G17220.1"/>
    <property type="gene ID" value="OB05G17220"/>
</dbReference>
<dbReference type="AlphaFoldDB" id="J3M548"/>
<organism evidence="1">
    <name type="scientific">Oryza brachyantha</name>
    <name type="common">malo sina</name>
    <dbReference type="NCBI Taxonomy" id="4533"/>
    <lineage>
        <taxon>Eukaryota</taxon>
        <taxon>Viridiplantae</taxon>
        <taxon>Streptophyta</taxon>
        <taxon>Embryophyta</taxon>
        <taxon>Tracheophyta</taxon>
        <taxon>Spermatophyta</taxon>
        <taxon>Magnoliopsida</taxon>
        <taxon>Liliopsida</taxon>
        <taxon>Poales</taxon>
        <taxon>Poaceae</taxon>
        <taxon>BOP clade</taxon>
        <taxon>Oryzoideae</taxon>
        <taxon>Oryzeae</taxon>
        <taxon>Oryzinae</taxon>
        <taxon>Oryza</taxon>
    </lineage>
</organism>
<evidence type="ECO:0000313" key="2">
    <source>
        <dbReference type="Proteomes" id="UP000006038"/>
    </source>
</evidence>